<evidence type="ECO:0000256" key="2">
    <source>
        <dbReference type="SAM" id="Phobius"/>
    </source>
</evidence>
<dbReference type="HOGENOM" id="CLU_1004313_0_0_4"/>
<dbReference type="RefSeq" id="WP_014429734.1">
    <property type="nucleotide sequence ID" value="NC_017075.1"/>
</dbReference>
<feature type="region of interest" description="Disordered" evidence="1">
    <location>
        <begin position="249"/>
        <end position="277"/>
    </location>
</feature>
<dbReference type="PATRIC" id="fig|983917.3.peg.3460"/>
<reference evidence="3 4" key="1">
    <citation type="journal article" date="2012" name="J. Bacteriol.">
        <title>Complete genome sequence of phototrophic betaproteobacterium Rubrivivax gelatinosus IL144.</title>
        <authorList>
            <person name="Nagashima S."/>
            <person name="Kamimura A."/>
            <person name="Shimizu T."/>
            <person name="Nakamura-isaki S."/>
            <person name="Aono E."/>
            <person name="Sakamoto K."/>
            <person name="Ichikawa N."/>
            <person name="Nakazawa H."/>
            <person name="Sekine M."/>
            <person name="Yamazaki S."/>
            <person name="Fujita N."/>
            <person name="Shimada K."/>
            <person name="Hanada S."/>
            <person name="Nagashima K.V.P."/>
        </authorList>
    </citation>
    <scope>NUCLEOTIDE SEQUENCE [LARGE SCALE GENOMIC DNA]</scope>
    <source>
        <strain evidence="4">NBRC 100245 / IL144</strain>
    </source>
</reference>
<feature type="transmembrane region" description="Helical" evidence="2">
    <location>
        <begin position="227"/>
        <end position="246"/>
    </location>
</feature>
<feature type="transmembrane region" description="Helical" evidence="2">
    <location>
        <begin position="199"/>
        <end position="221"/>
    </location>
</feature>
<evidence type="ECO:0000313" key="4">
    <source>
        <dbReference type="Proteomes" id="UP000007883"/>
    </source>
</evidence>
<keyword evidence="2" id="KW-0812">Transmembrane</keyword>
<organism evidence="3 4">
    <name type="scientific">Rubrivivax gelatinosus (strain NBRC 100245 / IL144)</name>
    <dbReference type="NCBI Taxonomy" id="983917"/>
    <lineage>
        <taxon>Bacteria</taxon>
        <taxon>Pseudomonadati</taxon>
        <taxon>Pseudomonadota</taxon>
        <taxon>Betaproteobacteria</taxon>
        <taxon>Burkholderiales</taxon>
        <taxon>Sphaerotilaceae</taxon>
        <taxon>Rubrivivax</taxon>
    </lineage>
</organism>
<keyword evidence="2" id="KW-0472">Membrane</keyword>
<protein>
    <submittedName>
        <fullName evidence="3">Uncharacterized protein</fullName>
    </submittedName>
</protein>
<dbReference type="STRING" id="983917.RGE_35370"/>
<name>I0HV39_RUBGI</name>
<feature type="transmembrane region" description="Helical" evidence="2">
    <location>
        <begin position="29"/>
        <end position="47"/>
    </location>
</feature>
<sequence>MEWACKALLTAAAVAAVMLAAGRMDRRLAGLLAGLPVVSAPALLWLAHEQGAMFAAGTAAGSVAACAASALYARVAVALLARRGAVLALLGALAASALVVALLHGLQTRPLAVLAACALVCALLRPTLRLDAPAGAVRPLRGEPWLSAGLSGLVAAAVSQSPATLGAYGAGLLASLPVITSFALWHLHRGGTTADQHRFLLGYLHGTWGKAVFATVFALAAPLWGSGWALTLAAAGGVAAMAVVLGTPTRRPRPRRGDAGDGAPAPTILRCPDPPPT</sequence>
<dbReference type="Proteomes" id="UP000007883">
    <property type="component" value="Chromosome"/>
</dbReference>
<keyword evidence="2" id="KW-1133">Transmembrane helix</keyword>
<dbReference type="KEGG" id="rge:RGE_35370"/>
<dbReference type="EMBL" id="AP012320">
    <property type="protein sequence ID" value="BAL96876.1"/>
    <property type="molecule type" value="Genomic_DNA"/>
</dbReference>
<dbReference type="AlphaFoldDB" id="I0HV39"/>
<evidence type="ECO:0000313" key="3">
    <source>
        <dbReference type="EMBL" id="BAL96876.1"/>
    </source>
</evidence>
<feature type="transmembrane region" description="Helical" evidence="2">
    <location>
        <begin position="165"/>
        <end position="187"/>
    </location>
</feature>
<keyword evidence="4" id="KW-1185">Reference proteome</keyword>
<feature type="transmembrane region" description="Helical" evidence="2">
    <location>
        <begin position="53"/>
        <end position="73"/>
    </location>
</feature>
<feature type="transmembrane region" description="Helical" evidence="2">
    <location>
        <begin position="85"/>
        <end position="105"/>
    </location>
</feature>
<gene>
    <name evidence="3" type="ordered locus">RGE_35370</name>
</gene>
<accession>I0HV39</accession>
<evidence type="ECO:0000256" key="1">
    <source>
        <dbReference type="SAM" id="MobiDB-lite"/>
    </source>
</evidence>
<proteinExistence type="predicted"/>